<evidence type="ECO:0000256" key="6">
    <source>
        <dbReference type="ARBA" id="ARBA00023204"/>
    </source>
</evidence>
<name>A0ABS2WCZ0_9GAMM</name>
<dbReference type="InterPro" id="IPR037278">
    <property type="entry name" value="ARFGAP/RecO"/>
</dbReference>
<organism evidence="10 11">
    <name type="scientific">Amphritea pacifica</name>
    <dbReference type="NCBI Taxonomy" id="2811233"/>
    <lineage>
        <taxon>Bacteria</taxon>
        <taxon>Pseudomonadati</taxon>
        <taxon>Pseudomonadota</taxon>
        <taxon>Gammaproteobacteria</taxon>
        <taxon>Oceanospirillales</taxon>
        <taxon>Oceanospirillaceae</taxon>
        <taxon>Amphritea</taxon>
    </lineage>
</organism>
<dbReference type="InterPro" id="IPR042242">
    <property type="entry name" value="RecO_C"/>
</dbReference>
<dbReference type="SUPFAM" id="SSF57863">
    <property type="entry name" value="ArfGap/RecO-like zinc finger"/>
    <property type="match status" value="1"/>
</dbReference>
<comment type="similarity">
    <text evidence="2 8">Belongs to the RecO family.</text>
</comment>
<dbReference type="PANTHER" id="PTHR33991">
    <property type="entry name" value="DNA REPAIR PROTEIN RECO"/>
    <property type="match status" value="1"/>
</dbReference>
<protein>
    <recommendedName>
        <fullName evidence="3 8">DNA repair protein RecO</fullName>
    </recommendedName>
    <alternativeName>
        <fullName evidence="7 8">Recombination protein O</fullName>
    </alternativeName>
</protein>
<dbReference type="EMBL" id="JAFFZP010000039">
    <property type="protein sequence ID" value="MBN0989382.1"/>
    <property type="molecule type" value="Genomic_DNA"/>
</dbReference>
<comment type="caution">
    <text evidence="10">The sequence shown here is derived from an EMBL/GenBank/DDBJ whole genome shotgun (WGS) entry which is preliminary data.</text>
</comment>
<reference evidence="10 11" key="1">
    <citation type="submission" date="2021-02" db="EMBL/GenBank/DDBJ databases">
        <title>A novel species of genus Amphritea isolated from a fishpond in China.</title>
        <authorList>
            <person name="Lu H."/>
        </authorList>
    </citation>
    <scope>NUCLEOTIDE SEQUENCE [LARGE SCALE GENOMIC DNA]</scope>
    <source>
        <strain evidence="10 11">RP18W</strain>
    </source>
</reference>
<evidence type="ECO:0000256" key="8">
    <source>
        <dbReference type="HAMAP-Rule" id="MF_00201"/>
    </source>
</evidence>
<dbReference type="SUPFAM" id="SSF50249">
    <property type="entry name" value="Nucleic acid-binding proteins"/>
    <property type="match status" value="1"/>
</dbReference>
<dbReference type="InterPro" id="IPR012340">
    <property type="entry name" value="NA-bd_OB-fold"/>
</dbReference>
<evidence type="ECO:0000313" key="11">
    <source>
        <dbReference type="Proteomes" id="UP000760472"/>
    </source>
</evidence>
<evidence type="ECO:0000256" key="5">
    <source>
        <dbReference type="ARBA" id="ARBA00023172"/>
    </source>
</evidence>
<gene>
    <name evidence="8 10" type="primary">recO</name>
    <name evidence="10" type="ORF">JW498_18610</name>
</gene>
<keyword evidence="5 8" id="KW-0233">DNA recombination</keyword>
<dbReference type="Proteomes" id="UP000760472">
    <property type="component" value="Unassembled WGS sequence"/>
</dbReference>
<accession>A0ABS2WCZ0</accession>
<evidence type="ECO:0000256" key="7">
    <source>
        <dbReference type="ARBA" id="ARBA00033409"/>
    </source>
</evidence>
<evidence type="ECO:0000313" key="10">
    <source>
        <dbReference type="EMBL" id="MBN0989382.1"/>
    </source>
</evidence>
<evidence type="ECO:0000256" key="2">
    <source>
        <dbReference type="ARBA" id="ARBA00007452"/>
    </source>
</evidence>
<keyword evidence="4 8" id="KW-0227">DNA damage</keyword>
<dbReference type="RefSeq" id="WP_205214288.1">
    <property type="nucleotide sequence ID" value="NZ_JAFFZP010000039.1"/>
</dbReference>
<proteinExistence type="inferred from homology"/>
<keyword evidence="6 8" id="KW-0234">DNA repair</keyword>
<evidence type="ECO:0000259" key="9">
    <source>
        <dbReference type="Pfam" id="PF11967"/>
    </source>
</evidence>
<keyword evidence="11" id="KW-1185">Reference proteome</keyword>
<feature type="domain" description="DNA replication/recombination mediator RecO N-terminal" evidence="9">
    <location>
        <begin position="8"/>
        <end position="80"/>
    </location>
</feature>
<dbReference type="InterPro" id="IPR022572">
    <property type="entry name" value="DNA_rep/recomb_RecO_N"/>
</dbReference>
<dbReference type="Gene3D" id="1.20.1440.120">
    <property type="entry name" value="Recombination protein O, C-terminal domain"/>
    <property type="match status" value="1"/>
</dbReference>
<evidence type="ECO:0000256" key="1">
    <source>
        <dbReference type="ARBA" id="ARBA00003065"/>
    </source>
</evidence>
<evidence type="ECO:0000256" key="3">
    <source>
        <dbReference type="ARBA" id="ARBA00021310"/>
    </source>
</evidence>
<dbReference type="Pfam" id="PF02565">
    <property type="entry name" value="RecO_C"/>
    <property type="match status" value="1"/>
</dbReference>
<dbReference type="Pfam" id="PF11967">
    <property type="entry name" value="RecO_N"/>
    <property type="match status" value="1"/>
</dbReference>
<comment type="function">
    <text evidence="1 8">Involved in DNA repair and RecF pathway recombination.</text>
</comment>
<dbReference type="HAMAP" id="MF_00201">
    <property type="entry name" value="RecO"/>
    <property type="match status" value="1"/>
</dbReference>
<evidence type="ECO:0000256" key="4">
    <source>
        <dbReference type="ARBA" id="ARBA00022763"/>
    </source>
</evidence>
<sequence>MSYQVEAQAAYVLHTRPYRETSLLVDLFTLEQGRVSAVVKGGRSPRSRMRAMMQPFTPLQVSWRGRHELKTLIQAEAVASPMFLKGSALICGLYVNELLERLLQPSDPHPRLYVYYQYVLNELLAASDIELALRTFEQQLLQQLGYQFDVQQCMPEVVYRYEPSQGFIAVAQITETLKPFCFSGEQLLGIVAEQYHRPEIRRAAKRLMRLALETLLGHRPLRSRELLQGYTPKNREPER</sequence>
<dbReference type="NCBIfam" id="TIGR00613">
    <property type="entry name" value="reco"/>
    <property type="match status" value="1"/>
</dbReference>
<dbReference type="InterPro" id="IPR003717">
    <property type="entry name" value="RecO"/>
</dbReference>
<dbReference type="Gene3D" id="2.40.50.140">
    <property type="entry name" value="Nucleic acid-binding proteins"/>
    <property type="match status" value="1"/>
</dbReference>
<dbReference type="PANTHER" id="PTHR33991:SF1">
    <property type="entry name" value="DNA REPAIR PROTEIN RECO"/>
    <property type="match status" value="1"/>
</dbReference>